<organism evidence="1 2">
    <name type="scientific">Candidatus Enterovibrio altilux</name>
    <dbReference type="NCBI Taxonomy" id="1927128"/>
    <lineage>
        <taxon>Bacteria</taxon>
        <taxon>Pseudomonadati</taxon>
        <taxon>Pseudomonadota</taxon>
        <taxon>Gammaproteobacteria</taxon>
        <taxon>Vibrionales</taxon>
        <taxon>Vibrionaceae</taxon>
        <taxon>Enterovibrio</taxon>
    </lineage>
</organism>
<reference evidence="2" key="1">
    <citation type="submission" date="2017-04" db="EMBL/GenBank/DDBJ databases">
        <title>Genome evolution of the luminous symbionts of deep sea anglerfish.</title>
        <authorList>
            <person name="Hendry T.A."/>
        </authorList>
    </citation>
    <scope>NUCLEOTIDE SEQUENCE [LARGE SCALE GENOMIC DNA]</scope>
</reference>
<accession>A0A291BBW8</accession>
<name>A0A291BBW8_9GAMM</name>
<proteinExistence type="predicted"/>
<sequence>MKKYSIDGKWRIYHKLHLVVDMNTHEIIATELSASKCD</sequence>
<keyword evidence="2" id="KW-1185">Reference proteome</keyword>
<evidence type="ECO:0000313" key="1">
    <source>
        <dbReference type="EMBL" id="ATF10445.1"/>
    </source>
</evidence>
<dbReference type="AlphaFoldDB" id="A0A291BBW8"/>
<dbReference type="KEGG" id="elux:BTN50_2032"/>
<dbReference type="EMBL" id="CP020663">
    <property type="protein sequence ID" value="ATF10445.1"/>
    <property type="molecule type" value="Genomic_DNA"/>
</dbReference>
<evidence type="ECO:0008006" key="3">
    <source>
        <dbReference type="Google" id="ProtNLM"/>
    </source>
</evidence>
<gene>
    <name evidence="1" type="ORF">BTN50_2032</name>
</gene>
<evidence type="ECO:0000313" key="2">
    <source>
        <dbReference type="Proteomes" id="UP000218160"/>
    </source>
</evidence>
<protein>
    <recommendedName>
        <fullName evidence="3">Mobile element protein</fullName>
    </recommendedName>
</protein>
<dbReference type="Proteomes" id="UP000218160">
    <property type="component" value="Chromosome 2"/>
</dbReference>